<keyword evidence="2" id="KW-0472">Membrane</keyword>
<dbReference type="EMBL" id="JARAKH010000007">
    <property type="protein sequence ID" value="KAK8402269.1"/>
    <property type="molecule type" value="Genomic_DNA"/>
</dbReference>
<accession>A0AAW0UQ45</accession>
<dbReference type="AlphaFoldDB" id="A0AAW0UQ45"/>
<evidence type="ECO:0008006" key="5">
    <source>
        <dbReference type="Google" id="ProtNLM"/>
    </source>
</evidence>
<evidence type="ECO:0000313" key="3">
    <source>
        <dbReference type="EMBL" id="KAK8402269.1"/>
    </source>
</evidence>
<protein>
    <recommendedName>
        <fullName evidence="5">Secreted protein</fullName>
    </recommendedName>
</protein>
<gene>
    <name evidence="3" type="ORF">O3P69_000580</name>
</gene>
<comment type="caution">
    <text evidence="3">The sequence shown here is derived from an EMBL/GenBank/DDBJ whole genome shotgun (WGS) entry which is preliminary data.</text>
</comment>
<evidence type="ECO:0000313" key="4">
    <source>
        <dbReference type="Proteomes" id="UP001487740"/>
    </source>
</evidence>
<evidence type="ECO:0000256" key="2">
    <source>
        <dbReference type="SAM" id="Phobius"/>
    </source>
</evidence>
<keyword evidence="2" id="KW-1133">Transmembrane helix</keyword>
<feature type="transmembrane region" description="Helical" evidence="2">
    <location>
        <begin position="12"/>
        <end position="37"/>
    </location>
</feature>
<reference evidence="3 4" key="1">
    <citation type="submission" date="2023-03" db="EMBL/GenBank/DDBJ databases">
        <title>High-quality genome of Scylla paramamosain provides insights in environmental adaptation.</title>
        <authorList>
            <person name="Zhang L."/>
        </authorList>
    </citation>
    <scope>NUCLEOTIDE SEQUENCE [LARGE SCALE GENOMIC DNA]</scope>
    <source>
        <strain evidence="3">LZ_2023a</strain>
        <tissue evidence="3">Muscle</tissue>
    </source>
</reference>
<keyword evidence="4" id="KW-1185">Reference proteome</keyword>
<name>A0AAW0UQ45_SCYPA</name>
<organism evidence="3 4">
    <name type="scientific">Scylla paramamosain</name>
    <name type="common">Mud crab</name>
    <dbReference type="NCBI Taxonomy" id="85552"/>
    <lineage>
        <taxon>Eukaryota</taxon>
        <taxon>Metazoa</taxon>
        <taxon>Ecdysozoa</taxon>
        <taxon>Arthropoda</taxon>
        <taxon>Crustacea</taxon>
        <taxon>Multicrustacea</taxon>
        <taxon>Malacostraca</taxon>
        <taxon>Eumalacostraca</taxon>
        <taxon>Eucarida</taxon>
        <taxon>Decapoda</taxon>
        <taxon>Pleocyemata</taxon>
        <taxon>Brachyura</taxon>
        <taxon>Eubrachyura</taxon>
        <taxon>Portunoidea</taxon>
        <taxon>Portunidae</taxon>
        <taxon>Portuninae</taxon>
        <taxon>Scylla</taxon>
    </lineage>
</organism>
<feature type="compositionally biased region" description="Low complexity" evidence="1">
    <location>
        <begin position="129"/>
        <end position="142"/>
    </location>
</feature>
<proteinExistence type="predicted"/>
<sequence>MALRLHASVALWFYFSMTLWSYGSVVLWFYDFVVLWLSDSILPCLSQQGTPFADAPRVFVLQIPLQLLRESLSYILLWSELSSAVSCLQRASPATPAPHRIQHTHTFKMACRVTSTMQKDYHGCLMTRARQPAPRPARGGSPQPSPYRSFPSKAGEC</sequence>
<feature type="region of interest" description="Disordered" evidence="1">
    <location>
        <begin position="129"/>
        <end position="157"/>
    </location>
</feature>
<keyword evidence="2" id="KW-0812">Transmembrane</keyword>
<evidence type="ECO:0000256" key="1">
    <source>
        <dbReference type="SAM" id="MobiDB-lite"/>
    </source>
</evidence>
<dbReference type="Proteomes" id="UP001487740">
    <property type="component" value="Unassembled WGS sequence"/>
</dbReference>